<evidence type="ECO:0000256" key="1">
    <source>
        <dbReference type="SAM" id="Phobius"/>
    </source>
</evidence>
<name>A0A552X335_9GAMM</name>
<evidence type="ECO:0000313" key="2">
    <source>
        <dbReference type="EMBL" id="TRW49309.1"/>
    </source>
</evidence>
<sequence length="77" mass="8423">MQTLMLAFVLMLIVIAGMAIGYLIQRKSISGSCGGIGALGMDKACDCDDPCESRKAKMAKEAARKEKEQAWQENRIQ</sequence>
<keyword evidence="1" id="KW-1133">Transmembrane helix</keyword>
<evidence type="ECO:0000313" key="3">
    <source>
        <dbReference type="Proteomes" id="UP000320359"/>
    </source>
</evidence>
<dbReference type="Pfam" id="PF04400">
    <property type="entry name" value="NqrM"/>
    <property type="match status" value="1"/>
</dbReference>
<accession>A0A552X335</accession>
<organism evidence="2 3">
    <name type="scientific">Aliidiomarina halalkaliphila</name>
    <dbReference type="NCBI Taxonomy" id="2593535"/>
    <lineage>
        <taxon>Bacteria</taxon>
        <taxon>Pseudomonadati</taxon>
        <taxon>Pseudomonadota</taxon>
        <taxon>Gammaproteobacteria</taxon>
        <taxon>Alteromonadales</taxon>
        <taxon>Idiomarinaceae</taxon>
        <taxon>Aliidiomarina</taxon>
    </lineage>
</organism>
<keyword evidence="1" id="KW-0472">Membrane</keyword>
<dbReference type="EMBL" id="VJWL01000001">
    <property type="protein sequence ID" value="TRW49309.1"/>
    <property type="molecule type" value="Genomic_DNA"/>
</dbReference>
<dbReference type="PANTHER" id="PTHR40691:SF1">
    <property type="entry name" value="EXPORTED PROTEIN"/>
    <property type="match status" value="1"/>
</dbReference>
<comment type="caution">
    <text evidence="2">The sequence shown here is derived from an EMBL/GenBank/DDBJ whole genome shotgun (WGS) entry which is preliminary data.</text>
</comment>
<keyword evidence="1" id="KW-0812">Transmembrane</keyword>
<protein>
    <submittedName>
        <fullName evidence="2">(Na+)-NQR maturation NqrM</fullName>
    </submittedName>
</protein>
<dbReference type="Proteomes" id="UP000320359">
    <property type="component" value="Unassembled WGS sequence"/>
</dbReference>
<keyword evidence="3" id="KW-1185">Reference proteome</keyword>
<dbReference type="AlphaFoldDB" id="A0A552X335"/>
<reference evidence="2 3" key="1">
    <citation type="submission" date="2019-07" db="EMBL/GenBank/DDBJ databases">
        <authorList>
            <person name="Yang M."/>
            <person name="Zhao D."/>
            <person name="Xiang H."/>
        </authorList>
    </citation>
    <scope>NUCLEOTIDE SEQUENCE [LARGE SCALE GENOMIC DNA]</scope>
    <source>
        <strain evidence="2 3">IM1326</strain>
    </source>
</reference>
<dbReference type="RefSeq" id="WP_143233731.1">
    <property type="nucleotide sequence ID" value="NZ_VJWL01000001.1"/>
</dbReference>
<proteinExistence type="predicted"/>
<dbReference type="OrthoDB" id="5296227at2"/>
<gene>
    <name evidence="2" type="primary">nqrM</name>
    <name evidence="2" type="ORF">FM042_00070</name>
</gene>
<dbReference type="PANTHER" id="PTHR40691">
    <property type="entry name" value="(NA+)-NQR MATURATION NQRM"/>
    <property type="match status" value="1"/>
</dbReference>
<feature type="transmembrane region" description="Helical" evidence="1">
    <location>
        <begin position="6"/>
        <end position="24"/>
    </location>
</feature>
<dbReference type="InterPro" id="IPR007495">
    <property type="entry name" value="NqrM"/>
</dbReference>